<evidence type="ECO:0000256" key="4">
    <source>
        <dbReference type="ARBA" id="ARBA00023159"/>
    </source>
</evidence>
<dbReference type="Pfam" id="PF12833">
    <property type="entry name" value="HTH_18"/>
    <property type="match status" value="1"/>
</dbReference>
<comment type="caution">
    <text evidence="8">The sequence shown here is derived from an EMBL/GenBank/DDBJ whole genome shotgun (WGS) entry which is preliminary data.</text>
</comment>
<evidence type="ECO:0000313" key="8">
    <source>
        <dbReference type="EMBL" id="MBC8532865.1"/>
    </source>
</evidence>
<dbReference type="AlphaFoldDB" id="A0A926HRJ7"/>
<dbReference type="SUPFAM" id="SSF51215">
    <property type="entry name" value="Regulatory protein AraC"/>
    <property type="match status" value="1"/>
</dbReference>
<organism evidence="8 9">
    <name type="scientific">Yeguia hominis</name>
    <dbReference type="NCBI Taxonomy" id="2763662"/>
    <lineage>
        <taxon>Bacteria</taxon>
        <taxon>Bacillati</taxon>
        <taxon>Bacillota</taxon>
        <taxon>Clostridia</taxon>
        <taxon>Eubacteriales</taxon>
        <taxon>Yeguiaceae</taxon>
        <taxon>Yeguia</taxon>
    </lineage>
</organism>
<evidence type="ECO:0000256" key="3">
    <source>
        <dbReference type="ARBA" id="ARBA00023125"/>
    </source>
</evidence>
<dbReference type="CDD" id="cd06986">
    <property type="entry name" value="cupin_MmsR-like_N"/>
    <property type="match status" value="1"/>
</dbReference>
<dbReference type="PANTHER" id="PTHR46796:SF13">
    <property type="entry name" value="HTH-TYPE TRANSCRIPTIONAL ACTIVATOR RHAS"/>
    <property type="match status" value="1"/>
</dbReference>
<evidence type="ECO:0000313" key="9">
    <source>
        <dbReference type="Proteomes" id="UP000651482"/>
    </source>
</evidence>
<evidence type="ECO:0000259" key="7">
    <source>
        <dbReference type="PROSITE" id="PS01124"/>
    </source>
</evidence>
<evidence type="ECO:0000256" key="1">
    <source>
        <dbReference type="ARBA" id="ARBA00022490"/>
    </source>
</evidence>
<feature type="domain" description="HTH araC/xylS-type" evidence="7">
    <location>
        <begin position="173"/>
        <end position="271"/>
    </location>
</feature>
<dbReference type="InterPro" id="IPR050204">
    <property type="entry name" value="AraC_XylS_family_regulators"/>
</dbReference>
<dbReference type="GO" id="GO:0003700">
    <property type="term" value="F:DNA-binding transcription factor activity"/>
    <property type="evidence" value="ECO:0007669"/>
    <property type="project" value="InterPro"/>
</dbReference>
<evidence type="ECO:0000256" key="5">
    <source>
        <dbReference type="ARBA" id="ARBA00023163"/>
    </source>
</evidence>
<reference evidence="8" key="1">
    <citation type="submission" date="2020-08" db="EMBL/GenBank/DDBJ databases">
        <title>Genome public.</title>
        <authorList>
            <person name="Liu C."/>
            <person name="Sun Q."/>
        </authorList>
    </citation>
    <scope>NUCLEOTIDE SEQUENCE</scope>
    <source>
        <strain evidence="8">NSJ-40</strain>
    </source>
</reference>
<dbReference type="InterPro" id="IPR020449">
    <property type="entry name" value="Tscrpt_reg_AraC-type_HTH"/>
</dbReference>
<accession>A0A926HRJ7</accession>
<keyword evidence="9" id="KW-1185">Reference proteome</keyword>
<evidence type="ECO:0000256" key="2">
    <source>
        <dbReference type="ARBA" id="ARBA00023015"/>
    </source>
</evidence>
<sequence>MQGEQYKHSYKSEHRAVLSLCVYNAGFEQCGAGFCWGPGVRDHYLLHYVTSGFGTYTIFGETYAIGPGDLFLAYPDTEISYRADEKTPWEYYWAGFQGSEAPLLLSQTAFSVGQPVWHPADGETIKALLLDIYESRGSGIGGELRMAGRLYALFAALIEANSGGVEAGREQVRRACEYIANNFSRPISVAQIAEHTGLCRSWLYREFQRYMGVSPVRYLIQFRLLQACMLLETTALSVKSVSFSVGFEDPLYFSRAFKKQYGVSPKEYRTRHAGQSGGAFSEPGRFAENQ</sequence>
<dbReference type="Pfam" id="PF02311">
    <property type="entry name" value="AraC_binding"/>
    <property type="match status" value="1"/>
</dbReference>
<dbReference type="SMART" id="SM00342">
    <property type="entry name" value="HTH_ARAC"/>
    <property type="match status" value="1"/>
</dbReference>
<dbReference type="EMBL" id="JACRSN010000002">
    <property type="protein sequence ID" value="MBC8532865.1"/>
    <property type="molecule type" value="Genomic_DNA"/>
</dbReference>
<dbReference type="InterPro" id="IPR018060">
    <property type="entry name" value="HTH_AraC"/>
</dbReference>
<dbReference type="PANTHER" id="PTHR46796">
    <property type="entry name" value="HTH-TYPE TRANSCRIPTIONAL ACTIVATOR RHAS-RELATED"/>
    <property type="match status" value="1"/>
</dbReference>
<dbReference type="Gene3D" id="1.10.10.60">
    <property type="entry name" value="Homeodomain-like"/>
    <property type="match status" value="2"/>
</dbReference>
<dbReference type="InterPro" id="IPR037923">
    <property type="entry name" value="HTH-like"/>
</dbReference>
<gene>
    <name evidence="8" type="ORF">IAG03_02360</name>
</gene>
<dbReference type="PROSITE" id="PS00041">
    <property type="entry name" value="HTH_ARAC_FAMILY_1"/>
    <property type="match status" value="1"/>
</dbReference>
<dbReference type="SUPFAM" id="SSF46689">
    <property type="entry name" value="Homeodomain-like"/>
    <property type="match status" value="2"/>
</dbReference>
<keyword evidence="2" id="KW-0805">Transcription regulation</keyword>
<feature type="region of interest" description="Disordered" evidence="6">
    <location>
        <begin position="268"/>
        <end position="290"/>
    </location>
</feature>
<keyword evidence="5" id="KW-0804">Transcription</keyword>
<protein>
    <submittedName>
        <fullName evidence="8">AraC family transcriptional regulator</fullName>
    </submittedName>
</protein>
<dbReference type="GO" id="GO:0043565">
    <property type="term" value="F:sequence-specific DNA binding"/>
    <property type="evidence" value="ECO:0007669"/>
    <property type="project" value="InterPro"/>
</dbReference>
<name>A0A926HRJ7_9FIRM</name>
<keyword evidence="4" id="KW-0010">Activator</keyword>
<dbReference type="PROSITE" id="PS01124">
    <property type="entry name" value="HTH_ARAC_FAMILY_2"/>
    <property type="match status" value="1"/>
</dbReference>
<dbReference type="InterPro" id="IPR018062">
    <property type="entry name" value="HTH_AraC-typ_CS"/>
</dbReference>
<dbReference type="InterPro" id="IPR003313">
    <property type="entry name" value="AraC-bd"/>
</dbReference>
<dbReference type="Proteomes" id="UP000651482">
    <property type="component" value="Unassembled WGS sequence"/>
</dbReference>
<dbReference type="RefSeq" id="WP_249318118.1">
    <property type="nucleotide sequence ID" value="NZ_JACRSN010000002.1"/>
</dbReference>
<keyword evidence="3" id="KW-0238">DNA-binding</keyword>
<keyword evidence="1" id="KW-0963">Cytoplasm</keyword>
<dbReference type="Gene3D" id="2.60.120.280">
    <property type="entry name" value="Regulatory protein AraC"/>
    <property type="match status" value="1"/>
</dbReference>
<evidence type="ECO:0000256" key="6">
    <source>
        <dbReference type="SAM" id="MobiDB-lite"/>
    </source>
</evidence>
<dbReference type="PRINTS" id="PR00032">
    <property type="entry name" value="HTHARAC"/>
</dbReference>
<proteinExistence type="predicted"/>
<dbReference type="InterPro" id="IPR009057">
    <property type="entry name" value="Homeodomain-like_sf"/>
</dbReference>